<dbReference type="Proteomes" id="UP000829517">
    <property type="component" value="Unassembled WGS sequence"/>
</dbReference>
<sequence>MKKIFFLCLFILLISCEKDSISEEELVVVKAVHYDSATLHYSGNGKWYASFGGVIAWFNGASPSQLENGVRSAWEMTVSPNDPLSYDKNAVISWGGSAFGFHISKTVFGYGEIKKSIKKVTRNSDGSYSSTSVYQYVKQSNSTVANYRGKIILDENCYPIIVDANSDMPSGCMEDDAGGSGDDEILIPY</sequence>
<organism evidence="1 2">
    <name type="scientific">Joostella atrarenae</name>
    <dbReference type="NCBI Taxonomy" id="679257"/>
    <lineage>
        <taxon>Bacteria</taxon>
        <taxon>Pseudomonadati</taxon>
        <taxon>Bacteroidota</taxon>
        <taxon>Flavobacteriia</taxon>
        <taxon>Flavobacteriales</taxon>
        <taxon>Flavobacteriaceae</taxon>
        <taxon>Joostella</taxon>
    </lineage>
</organism>
<dbReference type="RefSeq" id="WP_236957824.1">
    <property type="nucleotide sequence ID" value="NZ_JAETXX010000001.1"/>
</dbReference>
<evidence type="ECO:0000313" key="1">
    <source>
        <dbReference type="EMBL" id="MCF8713866.1"/>
    </source>
</evidence>
<keyword evidence="2" id="KW-1185">Reference proteome</keyword>
<proteinExistence type="predicted"/>
<dbReference type="PROSITE" id="PS51257">
    <property type="entry name" value="PROKAR_LIPOPROTEIN"/>
    <property type="match status" value="1"/>
</dbReference>
<name>A0ABS9J0A7_9FLAO</name>
<dbReference type="EMBL" id="JAETXX010000001">
    <property type="protein sequence ID" value="MCF8713866.1"/>
    <property type="molecule type" value="Genomic_DNA"/>
</dbReference>
<gene>
    <name evidence="1" type="ORF">JM658_03415</name>
</gene>
<reference evidence="1 2" key="1">
    <citation type="submission" date="2021-01" db="EMBL/GenBank/DDBJ databases">
        <title>Genome sequencing of Joostella atrarenae M1-2 (= KCTC 23194).</title>
        <authorList>
            <person name="Zakaria M.R."/>
            <person name="Lam M.Q."/>
            <person name="Chong C.S."/>
        </authorList>
    </citation>
    <scope>NUCLEOTIDE SEQUENCE [LARGE SCALE GENOMIC DNA]</scope>
    <source>
        <strain evidence="1 2">M1-2</strain>
    </source>
</reference>
<comment type="caution">
    <text evidence="1">The sequence shown here is derived from an EMBL/GenBank/DDBJ whole genome shotgun (WGS) entry which is preliminary data.</text>
</comment>
<protein>
    <submittedName>
        <fullName evidence="1">Uncharacterized protein</fullName>
    </submittedName>
</protein>
<evidence type="ECO:0000313" key="2">
    <source>
        <dbReference type="Proteomes" id="UP000829517"/>
    </source>
</evidence>
<accession>A0ABS9J0A7</accession>